<protein>
    <submittedName>
        <fullName evidence="1">Uncharacterized protein</fullName>
    </submittedName>
</protein>
<proteinExistence type="predicted"/>
<dbReference type="Proteomes" id="UP000536685">
    <property type="component" value="Unassembled WGS sequence"/>
</dbReference>
<organism evidence="1 2">
    <name type="scientific">Conyzicola lurida</name>
    <dbReference type="NCBI Taxonomy" id="1172621"/>
    <lineage>
        <taxon>Bacteria</taxon>
        <taxon>Bacillati</taxon>
        <taxon>Actinomycetota</taxon>
        <taxon>Actinomycetes</taxon>
        <taxon>Micrococcales</taxon>
        <taxon>Microbacteriaceae</taxon>
        <taxon>Conyzicola</taxon>
    </lineage>
</organism>
<dbReference type="RefSeq" id="WP_184234785.1">
    <property type="nucleotide sequence ID" value="NZ_JACHMJ010000001.1"/>
</dbReference>
<keyword evidence="2" id="KW-1185">Reference proteome</keyword>
<sequence>MSDSTYTAHLIGDDGTETVELDLIQGLPQKSFVRAGSGDFEGEEVVWELVEDGEDEGLHEYREAGRPGADYA</sequence>
<reference evidence="1 2" key="1">
    <citation type="submission" date="2020-08" db="EMBL/GenBank/DDBJ databases">
        <title>Sequencing the genomes of 1000 actinobacteria strains.</title>
        <authorList>
            <person name="Klenk H.-P."/>
        </authorList>
    </citation>
    <scope>NUCLEOTIDE SEQUENCE [LARGE SCALE GENOMIC DNA]</scope>
    <source>
        <strain evidence="1 2">DSM 105784</strain>
    </source>
</reference>
<name>A0A841AI53_9MICO</name>
<gene>
    <name evidence="1" type="ORF">HD599_001240</name>
</gene>
<accession>A0A841AI53</accession>
<evidence type="ECO:0000313" key="2">
    <source>
        <dbReference type="Proteomes" id="UP000536685"/>
    </source>
</evidence>
<comment type="caution">
    <text evidence="1">The sequence shown here is derived from an EMBL/GenBank/DDBJ whole genome shotgun (WGS) entry which is preliminary data.</text>
</comment>
<dbReference type="AlphaFoldDB" id="A0A841AI53"/>
<evidence type="ECO:0000313" key="1">
    <source>
        <dbReference type="EMBL" id="MBB5842917.1"/>
    </source>
</evidence>
<dbReference type="EMBL" id="JACHMJ010000001">
    <property type="protein sequence ID" value="MBB5842917.1"/>
    <property type="molecule type" value="Genomic_DNA"/>
</dbReference>